<accession>H1LBY0</accession>
<dbReference type="Proteomes" id="UP000005025">
    <property type="component" value="Unassembled WGS sequence"/>
</dbReference>
<dbReference type="AlphaFoldDB" id="H1LBY0"/>
<reference evidence="1 2" key="1">
    <citation type="submission" date="2011-09" db="EMBL/GenBank/DDBJ databases">
        <authorList>
            <person name="Weinstock G."/>
            <person name="Sodergren E."/>
            <person name="Clifton S."/>
            <person name="Fulton L."/>
            <person name="Fulton B."/>
            <person name="Courtney L."/>
            <person name="Fronick C."/>
            <person name="Harrison M."/>
            <person name="Strong C."/>
            <person name="Farmer C."/>
            <person name="Delahaunty K."/>
            <person name="Markovic C."/>
            <person name="Hall O."/>
            <person name="Minx P."/>
            <person name="Tomlinson C."/>
            <person name="Mitreva M."/>
            <person name="Hou S."/>
            <person name="Chen J."/>
            <person name="Wollam A."/>
            <person name="Pepin K.H."/>
            <person name="Johnson M."/>
            <person name="Bhonagiri V."/>
            <person name="Zhang X."/>
            <person name="Suruliraj S."/>
            <person name="Warren W."/>
            <person name="Chinwalla A."/>
            <person name="Mardis E.R."/>
            <person name="Wilson R.K."/>
        </authorList>
    </citation>
    <scope>NUCLEOTIDE SEQUENCE [LARGE SCALE GENOMIC DNA]</scope>
    <source>
        <strain evidence="1 2">F0435</strain>
    </source>
</reference>
<evidence type="ECO:0000313" key="1">
    <source>
        <dbReference type="EMBL" id="EHO54530.1"/>
    </source>
</evidence>
<protein>
    <submittedName>
        <fullName evidence="1">Uncharacterized protein</fullName>
    </submittedName>
</protein>
<gene>
    <name evidence="1" type="ORF">HMPREF9104_00091</name>
</gene>
<comment type="caution">
    <text evidence="1">The sequence shown here is derived from an EMBL/GenBank/DDBJ whole genome shotgun (WGS) entry which is preliminary data.</text>
</comment>
<proteinExistence type="predicted"/>
<dbReference type="HOGENOM" id="CLU_3311777_0_0_9"/>
<organism evidence="1 2">
    <name type="scientific">Lentilactobacillus kisonensis F0435</name>
    <dbReference type="NCBI Taxonomy" id="797516"/>
    <lineage>
        <taxon>Bacteria</taxon>
        <taxon>Bacillati</taxon>
        <taxon>Bacillota</taxon>
        <taxon>Bacilli</taxon>
        <taxon>Lactobacillales</taxon>
        <taxon>Lactobacillaceae</taxon>
        <taxon>Lentilactobacillus</taxon>
    </lineage>
</organism>
<sequence length="39" mass="4454">MQKKSVYYLVSDDLVLDRLPDVTTSAFPLKLTIIGTKKR</sequence>
<dbReference type="STRING" id="797516.HMPREF9104_00091"/>
<dbReference type="EMBL" id="AGRJ01000008">
    <property type="protein sequence ID" value="EHO54530.1"/>
    <property type="molecule type" value="Genomic_DNA"/>
</dbReference>
<evidence type="ECO:0000313" key="2">
    <source>
        <dbReference type="Proteomes" id="UP000005025"/>
    </source>
</evidence>
<name>H1LBY0_9LACO</name>